<evidence type="ECO:0000313" key="3">
    <source>
        <dbReference type="Proteomes" id="UP000324748"/>
    </source>
</evidence>
<feature type="region of interest" description="Disordered" evidence="1">
    <location>
        <begin position="81"/>
        <end position="101"/>
    </location>
</feature>
<accession>A0A5B0NFH9</accession>
<feature type="compositionally biased region" description="Polar residues" evidence="1">
    <location>
        <begin position="22"/>
        <end position="48"/>
    </location>
</feature>
<evidence type="ECO:0000313" key="2">
    <source>
        <dbReference type="EMBL" id="KAA1086559.1"/>
    </source>
</evidence>
<protein>
    <submittedName>
        <fullName evidence="2">Uncharacterized protein</fullName>
    </submittedName>
</protein>
<gene>
    <name evidence="2" type="ORF">PGT21_003446</name>
</gene>
<sequence>MEPTKRSSTPDAGPTVVVAPKRSSTPDAAPKRSSTPNAAPKRSSTPNAGPTVVVAPKRSSTPDAGSAVVVASAVLPVVTEGPAERLSARKSPTKVPPPNKLQQSRRIFNKEHGLGSLSVEADYLSLKKIKKLAHTKASKGLHH</sequence>
<comment type="caution">
    <text evidence="2">The sequence shown here is derived from an EMBL/GenBank/DDBJ whole genome shotgun (WGS) entry which is preliminary data.</text>
</comment>
<feature type="region of interest" description="Disordered" evidence="1">
    <location>
        <begin position="1"/>
        <end position="64"/>
    </location>
</feature>
<dbReference type="OrthoDB" id="2516745at2759"/>
<keyword evidence="3" id="KW-1185">Reference proteome</keyword>
<dbReference type="EMBL" id="VSWC01000105">
    <property type="protein sequence ID" value="KAA1086559.1"/>
    <property type="molecule type" value="Genomic_DNA"/>
</dbReference>
<evidence type="ECO:0000256" key="1">
    <source>
        <dbReference type="SAM" id="MobiDB-lite"/>
    </source>
</evidence>
<organism evidence="2 3">
    <name type="scientific">Puccinia graminis f. sp. tritici</name>
    <dbReference type="NCBI Taxonomy" id="56615"/>
    <lineage>
        <taxon>Eukaryota</taxon>
        <taxon>Fungi</taxon>
        <taxon>Dikarya</taxon>
        <taxon>Basidiomycota</taxon>
        <taxon>Pucciniomycotina</taxon>
        <taxon>Pucciniomycetes</taxon>
        <taxon>Pucciniales</taxon>
        <taxon>Pucciniaceae</taxon>
        <taxon>Puccinia</taxon>
    </lineage>
</organism>
<proteinExistence type="predicted"/>
<reference evidence="2 3" key="1">
    <citation type="submission" date="2019-05" db="EMBL/GenBank/DDBJ databases">
        <title>Emergence of the Ug99 lineage of the wheat stem rust pathogen through somatic hybridization.</title>
        <authorList>
            <person name="Li F."/>
            <person name="Upadhyaya N.M."/>
            <person name="Sperschneider J."/>
            <person name="Matny O."/>
            <person name="Nguyen-Phuc H."/>
            <person name="Mago R."/>
            <person name="Raley C."/>
            <person name="Miller M.E."/>
            <person name="Silverstein K.A.T."/>
            <person name="Henningsen E."/>
            <person name="Hirsch C.D."/>
            <person name="Visser B."/>
            <person name="Pretorius Z.A."/>
            <person name="Steffenson B.J."/>
            <person name="Schwessinger B."/>
            <person name="Dodds P.N."/>
            <person name="Figueroa M."/>
        </authorList>
    </citation>
    <scope>NUCLEOTIDE SEQUENCE [LARGE SCALE GENOMIC DNA]</scope>
    <source>
        <strain evidence="2">21-0</strain>
    </source>
</reference>
<dbReference type="AlphaFoldDB" id="A0A5B0NFH9"/>
<name>A0A5B0NFH9_PUCGR</name>
<dbReference type="Proteomes" id="UP000324748">
    <property type="component" value="Unassembled WGS sequence"/>
</dbReference>
<feature type="compositionally biased region" description="Polar residues" evidence="1">
    <location>
        <begin position="1"/>
        <end position="10"/>
    </location>
</feature>